<evidence type="ECO:0000313" key="1">
    <source>
        <dbReference type="EMBL" id="KAF4038789.1"/>
    </source>
</evidence>
<protein>
    <submittedName>
        <fullName evidence="1">Uncharacterized protein</fullName>
    </submittedName>
</protein>
<dbReference type="Proteomes" id="UP000602510">
    <property type="component" value="Unassembled WGS sequence"/>
</dbReference>
<sequence length="75" mass="8868">MRNKSDIQGNNRFNLKKRETALDDANYAKTLFRRWKHHVIKVTKTLKKMGTPYRLVRVISAMKVLRLAQTSSHQE</sequence>
<dbReference type="EMBL" id="WSZM01000189">
    <property type="protein sequence ID" value="KAF4038789.1"/>
    <property type="molecule type" value="Genomic_DNA"/>
</dbReference>
<keyword evidence="2" id="KW-1185">Reference proteome</keyword>
<organism evidence="1 2">
    <name type="scientific">Phytophthora infestans</name>
    <name type="common">Potato late blight agent</name>
    <name type="synonym">Botrytis infestans</name>
    <dbReference type="NCBI Taxonomy" id="4787"/>
    <lineage>
        <taxon>Eukaryota</taxon>
        <taxon>Sar</taxon>
        <taxon>Stramenopiles</taxon>
        <taxon>Oomycota</taxon>
        <taxon>Peronosporomycetes</taxon>
        <taxon>Peronosporales</taxon>
        <taxon>Peronosporaceae</taxon>
        <taxon>Phytophthora</taxon>
    </lineage>
</organism>
<evidence type="ECO:0000313" key="2">
    <source>
        <dbReference type="Proteomes" id="UP000602510"/>
    </source>
</evidence>
<comment type="caution">
    <text evidence="1">The sequence shown here is derived from an EMBL/GenBank/DDBJ whole genome shotgun (WGS) entry which is preliminary data.</text>
</comment>
<reference evidence="1" key="1">
    <citation type="submission" date="2020-04" db="EMBL/GenBank/DDBJ databases">
        <title>Hybrid Assembly of Korean Phytophthora infestans isolates.</title>
        <authorList>
            <person name="Prokchorchik M."/>
            <person name="Lee Y."/>
            <person name="Seo J."/>
            <person name="Cho J.-H."/>
            <person name="Park Y.-E."/>
            <person name="Jang D.-C."/>
            <person name="Im J.-S."/>
            <person name="Choi J.-G."/>
            <person name="Park H.-J."/>
            <person name="Lee G.-B."/>
            <person name="Lee Y.-G."/>
            <person name="Hong S.-Y."/>
            <person name="Cho K."/>
            <person name="Sohn K.H."/>
        </authorList>
    </citation>
    <scope>NUCLEOTIDE SEQUENCE</scope>
    <source>
        <strain evidence="1">KR_1_A1</strain>
    </source>
</reference>
<proteinExistence type="predicted"/>
<dbReference type="AlphaFoldDB" id="A0A833T8W9"/>
<name>A0A833T8W9_PHYIN</name>
<gene>
    <name evidence="1" type="ORF">GN244_ATG09126</name>
</gene>
<accession>A0A833T8W9</accession>